<feature type="domain" description="Fibronectin type-III" evidence="16">
    <location>
        <begin position="148"/>
        <end position="246"/>
    </location>
</feature>
<dbReference type="InterPro" id="IPR016130">
    <property type="entry name" value="Tyr_Pase_AS"/>
</dbReference>
<evidence type="ECO:0000256" key="3">
    <source>
        <dbReference type="ARBA" id="ARBA00022692"/>
    </source>
</evidence>
<dbReference type="InterPro" id="IPR056970">
    <property type="entry name" value="Fn3_Dep-1_4th"/>
</dbReference>
<dbReference type="Pfam" id="PF00102">
    <property type="entry name" value="Y_phosphatase"/>
    <property type="match status" value="1"/>
</dbReference>
<dbReference type="PROSITE" id="PS50056">
    <property type="entry name" value="TYR_PHOSPHATASE_2"/>
    <property type="match status" value="1"/>
</dbReference>
<dbReference type="InterPro" id="IPR003595">
    <property type="entry name" value="Tyr_Pase_cat"/>
</dbReference>
<evidence type="ECO:0000313" key="18">
    <source>
        <dbReference type="Proteomes" id="UP000024635"/>
    </source>
</evidence>
<evidence type="ECO:0000313" key="17">
    <source>
        <dbReference type="EMBL" id="EYB90794.1"/>
    </source>
</evidence>
<evidence type="ECO:0000256" key="13">
    <source>
        <dbReference type="SAM" id="Phobius"/>
    </source>
</evidence>
<dbReference type="Pfam" id="PF25300">
    <property type="entry name" value="Fn3_Dep-1_3rd"/>
    <property type="match status" value="1"/>
</dbReference>
<keyword evidence="3 13" id="KW-0812">Transmembrane</keyword>
<dbReference type="InterPro" id="IPR056966">
    <property type="entry name" value="Fn3_Dep-1_5th"/>
</dbReference>
<dbReference type="InterPro" id="IPR041201">
    <property type="entry name" value="PTPRJ_TM"/>
</dbReference>
<dbReference type="InterPro" id="IPR000387">
    <property type="entry name" value="Tyr_Pase_dom"/>
</dbReference>
<dbReference type="PROSITE" id="PS50055">
    <property type="entry name" value="TYR_PHOSPHATASE_PTP"/>
    <property type="match status" value="1"/>
</dbReference>
<keyword evidence="4" id="KW-0732">Signal</keyword>
<dbReference type="EC" id="3.1.3.48" evidence="2"/>
<dbReference type="PANTHER" id="PTHR46957">
    <property type="entry name" value="CYTOKINE RECEPTOR"/>
    <property type="match status" value="1"/>
</dbReference>
<dbReference type="SMART" id="SM00194">
    <property type="entry name" value="PTPc"/>
    <property type="match status" value="1"/>
</dbReference>
<keyword evidence="18" id="KW-1185">Reference proteome</keyword>
<dbReference type="PROSITE" id="PS50853">
    <property type="entry name" value="FN3"/>
    <property type="match status" value="3"/>
</dbReference>
<comment type="catalytic activity">
    <reaction evidence="11">
        <text>O-phospho-L-tyrosyl-[protein] + H2O = L-tyrosyl-[protein] + phosphate</text>
        <dbReference type="Rhea" id="RHEA:10684"/>
        <dbReference type="Rhea" id="RHEA-COMP:10136"/>
        <dbReference type="Rhea" id="RHEA-COMP:20101"/>
        <dbReference type="ChEBI" id="CHEBI:15377"/>
        <dbReference type="ChEBI" id="CHEBI:43474"/>
        <dbReference type="ChEBI" id="CHEBI:46858"/>
        <dbReference type="ChEBI" id="CHEBI:61978"/>
        <dbReference type="EC" id="3.1.3.48"/>
    </reaction>
</comment>
<dbReference type="SMART" id="SM00060">
    <property type="entry name" value="FN3"/>
    <property type="match status" value="4"/>
</dbReference>
<dbReference type="Pfam" id="PF24940">
    <property type="entry name" value="Fn3_Dep-1_5th"/>
    <property type="match status" value="1"/>
</dbReference>
<evidence type="ECO:0000256" key="1">
    <source>
        <dbReference type="ARBA" id="ARBA00004479"/>
    </source>
</evidence>
<dbReference type="InterPro" id="IPR003961">
    <property type="entry name" value="FN3_dom"/>
</dbReference>
<dbReference type="PRINTS" id="PR00700">
    <property type="entry name" value="PRTYPHPHTASE"/>
</dbReference>
<dbReference type="GO" id="GO:0004725">
    <property type="term" value="F:protein tyrosine phosphatase activity"/>
    <property type="evidence" value="ECO:0007669"/>
    <property type="project" value="UniProtKB-EC"/>
</dbReference>
<feature type="compositionally biased region" description="Acidic residues" evidence="12">
    <location>
        <begin position="1338"/>
        <end position="1349"/>
    </location>
</feature>
<organism evidence="17 18">
    <name type="scientific">Ancylostoma ceylanicum</name>
    <dbReference type="NCBI Taxonomy" id="53326"/>
    <lineage>
        <taxon>Eukaryota</taxon>
        <taxon>Metazoa</taxon>
        <taxon>Ecdysozoa</taxon>
        <taxon>Nematoda</taxon>
        <taxon>Chromadorea</taxon>
        <taxon>Rhabditida</taxon>
        <taxon>Rhabditina</taxon>
        <taxon>Rhabditomorpha</taxon>
        <taxon>Strongyloidea</taxon>
        <taxon>Ancylostomatidae</taxon>
        <taxon>Ancylostomatinae</taxon>
        <taxon>Ancylostoma</taxon>
    </lineage>
</organism>
<dbReference type="Pfam" id="PF18861">
    <property type="entry name" value="PTP_tm"/>
    <property type="match status" value="1"/>
</dbReference>
<reference evidence="18" key="1">
    <citation type="journal article" date="2015" name="Nat. Genet.">
        <title>The genome and transcriptome of the zoonotic hookworm Ancylostoma ceylanicum identify infection-specific gene families.</title>
        <authorList>
            <person name="Schwarz E.M."/>
            <person name="Hu Y."/>
            <person name="Antoshechkin I."/>
            <person name="Miller M.M."/>
            <person name="Sternberg P.W."/>
            <person name="Aroian R.V."/>
        </authorList>
    </citation>
    <scope>NUCLEOTIDE SEQUENCE</scope>
    <source>
        <strain evidence="18">HY135</strain>
    </source>
</reference>
<dbReference type="STRING" id="53326.A0A016SKE6"/>
<dbReference type="SUPFAM" id="SSF52799">
    <property type="entry name" value="(Phosphotyrosine protein) phosphatases II"/>
    <property type="match status" value="1"/>
</dbReference>
<feature type="domain" description="Fibronectin type-III" evidence="16">
    <location>
        <begin position="647"/>
        <end position="752"/>
    </location>
</feature>
<evidence type="ECO:0000259" key="15">
    <source>
        <dbReference type="PROSITE" id="PS50056"/>
    </source>
</evidence>
<evidence type="ECO:0000256" key="12">
    <source>
        <dbReference type="SAM" id="MobiDB-lite"/>
    </source>
</evidence>
<dbReference type="OrthoDB" id="8609993at2759"/>
<feature type="domain" description="Tyrosine specific protein phosphatases" evidence="15">
    <location>
        <begin position="1231"/>
        <end position="1307"/>
    </location>
</feature>
<keyword evidence="10" id="KW-0325">Glycoprotein</keyword>
<name>A0A016SKE6_9BILA</name>
<proteinExistence type="predicted"/>
<dbReference type="Pfam" id="PF24943">
    <property type="entry name" value="Fn3_Dep-1_2nd"/>
    <property type="match status" value="1"/>
</dbReference>
<keyword evidence="8 13" id="KW-1133">Transmembrane helix</keyword>
<evidence type="ECO:0000256" key="9">
    <source>
        <dbReference type="ARBA" id="ARBA00023136"/>
    </source>
</evidence>
<feature type="transmembrane region" description="Helical" evidence="13">
    <location>
        <begin position="908"/>
        <end position="930"/>
    </location>
</feature>
<evidence type="ECO:0000256" key="4">
    <source>
        <dbReference type="ARBA" id="ARBA00022729"/>
    </source>
</evidence>
<comment type="subcellular location">
    <subcellularLocation>
        <location evidence="1">Membrane</location>
        <topology evidence="1">Single-pass type I membrane protein</topology>
    </subcellularLocation>
</comment>
<dbReference type="Pfam" id="PF00041">
    <property type="entry name" value="fn3"/>
    <property type="match status" value="1"/>
</dbReference>
<dbReference type="Pfam" id="PF24942">
    <property type="entry name" value="Fn3_Dep-1_1st"/>
    <property type="match status" value="1"/>
</dbReference>
<dbReference type="InterPro" id="IPR036116">
    <property type="entry name" value="FN3_sf"/>
</dbReference>
<dbReference type="InterPro" id="IPR000242">
    <property type="entry name" value="PTP_cat"/>
</dbReference>
<protein>
    <recommendedName>
        <fullName evidence="2">protein-tyrosine-phosphatase</fullName>
        <ecNumber evidence="2">3.1.3.48</ecNumber>
    </recommendedName>
</protein>
<evidence type="ECO:0000256" key="6">
    <source>
        <dbReference type="ARBA" id="ARBA00022801"/>
    </source>
</evidence>
<evidence type="ECO:0000256" key="11">
    <source>
        <dbReference type="ARBA" id="ARBA00051722"/>
    </source>
</evidence>
<evidence type="ECO:0000256" key="5">
    <source>
        <dbReference type="ARBA" id="ARBA00022737"/>
    </source>
</evidence>
<dbReference type="Proteomes" id="UP000024635">
    <property type="component" value="Unassembled WGS sequence"/>
</dbReference>
<feature type="domain" description="Fibronectin type-III" evidence="16">
    <location>
        <begin position="247"/>
        <end position="340"/>
    </location>
</feature>
<dbReference type="SUPFAM" id="SSF49265">
    <property type="entry name" value="Fibronectin type III"/>
    <property type="match status" value="2"/>
</dbReference>
<dbReference type="InterPro" id="IPR029021">
    <property type="entry name" value="Prot-tyrosine_phosphatase-like"/>
</dbReference>
<feature type="region of interest" description="Disordered" evidence="12">
    <location>
        <begin position="1325"/>
        <end position="1349"/>
    </location>
</feature>
<comment type="caution">
    <text evidence="17">The sequence shown here is derived from an EMBL/GenBank/DDBJ whole genome shotgun (WGS) entry which is preliminary data.</text>
</comment>
<dbReference type="InterPro" id="IPR056969">
    <property type="entry name" value="Fn3_Dep-1_6th"/>
</dbReference>
<keyword evidence="5" id="KW-0677">Repeat</keyword>
<dbReference type="SMART" id="SM00404">
    <property type="entry name" value="PTPc_motif"/>
    <property type="match status" value="1"/>
</dbReference>
<evidence type="ECO:0000259" key="14">
    <source>
        <dbReference type="PROSITE" id="PS50055"/>
    </source>
</evidence>
<evidence type="ECO:0000256" key="10">
    <source>
        <dbReference type="ARBA" id="ARBA00023180"/>
    </source>
</evidence>
<keyword evidence="9 13" id="KW-0472">Membrane</keyword>
<keyword evidence="6" id="KW-0378">Hydrolase</keyword>
<accession>A0A016SKE6</accession>
<gene>
    <name evidence="17" type="primary">Acey_s0214.g2337</name>
    <name evidence="17" type="synonym">Acey-dep-1</name>
    <name evidence="17" type="ORF">Y032_0214g2337</name>
</gene>
<evidence type="ECO:0000259" key="16">
    <source>
        <dbReference type="PROSITE" id="PS50853"/>
    </source>
</evidence>
<dbReference type="FunFam" id="2.60.40.10:FF:002676">
    <property type="entry name" value="Receptor-type tyrosine-protein phosphatase dep-1"/>
    <property type="match status" value="1"/>
</dbReference>
<evidence type="ECO:0000256" key="7">
    <source>
        <dbReference type="ARBA" id="ARBA00022912"/>
    </source>
</evidence>
<evidence type="ECO:0000256" key="2">
    <source>
        <dbReference type="ARBA" id="ARBA00013064"/>
    </source>
</evidence>
<dbReference type="InterPro" id="IPR056967">
    <property type="entry name" value="Fn3_Dep-1_1st"/>
</dbReference>
<keyword evidence="7" id="KW-0904">Protein phosphatase</keyword>
<sequence length="1349" mass="149296">MFDFAADVGAAVVMVTASELLTLAFAIVFCCTESHAVQDVPSKKSLGDELDKSQFAVQKDARLPHSQLTVELPQRHPSYDQFIAKVVDISPSIDPSIRDVNRTFLESGDDSGTIRIHTLHPGHKYSVAIIGRRGESSSLIKEEAVTMDPRTPQFSTQNIEIAMHNITLKAEKPEKNVQDSFLVEYRQLDPEQRYPILEVLDIPEQRNLEVYLGNLNPGRDYHVQVVAMKSGLKSRPWSTTLSTMPSAVSSLSVSENGTSCLEVEWNLSPNSGTDSFILRYAQLHSHHNSSVTLPEKDRSIHLCDGILPGTVYTISVAVKKRNSVSEEKVVTYAVRPLAPTDFKISPDITKGKYRLTAELSTQSKYDGCHVSVVSETLEKVDANGELEDDSENKSCNILLALIPGERFEFTLSTFSNNVTSSKLHRSVVLTPAFDMSGFGLSLQESKNGLELSWPQSDVFMSRLKDIWNKVVGLDSTLQMRLFPTVGASNGRRLSGDPLHASPLVMGGLTKGACYKIQIFTVTKSGIVSETRFNEHFRLSAPPVNVSVNAITRTSAALQAAFVSAEDADGECFLNIVVLDMHSHVVLDKTLRAQSNAFPGVELNGLRPFHKYTVNNKITCTSGPADCLPSSRSMRQLTFSTMQDRPGPVLSLSVRALNPYSAQLSWLPPALPNGILTHYIVDVTKEGEPSVPRSLNVGVGTDRADHFVETVVDGLAGGERYNFVVRAATEAGSGDLPSNSPEFIKMPIMAPPRTNLVPSVAPESITSHSLTVKYSSAMFDAKHGKITKSALLVAEVTEDGRVSETWMNSENVTYTWMQVQRFDVWPLYTAVVDESPPDQLNSITLTQAVGVDQTCEDLPADTVCNGPLKAGTNYKFKLRLFTAPNLFSDTDFSAVVSTDPSPRGATLKLAALVLVVAVLLGVLGILFTTYWNRSKKARAAYASSKESQWAALKMVMAERAADCLAKLGLDGSIHNGSLSAEPAHLQASFGHHRRCRSLRERTGVDHRLERLPSGPIHKTPLYTVVTGVNTNKSRPVKIADFAEHVRMMAADSDFRFSEEYEILRNVGCGQSYNAAELPANKAKNRFTNILPYDHSRVRLAQVSDQEGADYVNANYMPGFSSRREFIAAQGPLPTTRDAFWQMAWEQGCPAIIALTKCVEKGRDKCHQYWPDNEHSSVVYADIEVTVLSESTFDDFTIRELRMKKLHESAPPRTIRHFHYMAWPDFGVPDHPEGIIRFALKYRSRIPHSPQNRPTIVHCSAGVGRSGTFIAIDRLLQTIQIDRPIDVFGIVHEMRLERCHMVQNEQQYIFIHHCILHAIETMAPDRSQAAPSELHQNPVFEDDDTIAESDF</sequence>
<dbReference type="Pfam" id="PF24946">
    <property type="entry name" value="Fn3_Dep-1_4th"/>
    <property type="match status" value="1"/>
</dbReference>
<dbReference type="CDD" id="cd00063">
    <property type="entry name" value="FN3"/>
    <property type="match status" value="3"/>
</dbReference>
<dbReference type="PROSITE" id="PS00383">
    <property type="entry name" value="TYR_PHOSPHATASE_1"/>
    <property type="match status" value="1"/>
</dbReference>
<evidence type="ECO:0000256" key="8">
    <source>
        <dbReference type="ARBA" id="ARBA00022989"/>
    </source>
</evidence>
<dbReference type="InterPro" id="IPR013783">
    <property type="entry name" value="Ig-like_fold"/>
</dbReference>
<feature type="domain" description="Tyrosine-protein phosphatase" evidence="14">
    <location>
        <begin position="1055"/>
        <end position="1316"/>
    </location>
</feature>
<dbReference type="PANTHER" id="PTHR46957:SF3">
    <property type="entry name" value="CYTOKINE RECEPTOR"/>
    <property type="match status" value="1"/>
</dbReference>
<dbReference type="InterPro" id="IPR057482">
    <property type="entry name" value="Fn3_Dep-1_3rd"/>
</dbReference>
<dbReference type="GO" id="GO:0016020">
    <property type="term" value="C:membrane"/>
    <property type="evidence" value="ECO:0007669"/>
    <property type="project" value="UniProtKB-SubCell"/>
</dbReference>
<dbReference type="FunFam" id="3.90.190.10:FF:000009">
    <property type="entry name" value="Receptor-type tyrosine-protein phosphatase beta"/>
    <property type="match status" value="1"/>
</dbReference>
<dbReference type="InterPro" id="IPR050713">
    <property type="entry name" value="RTP_Phos/Ushers"/>
</dbReference>
<dbReference type="Gene3D" id="2.60.40.10">
    <property type="entry name" value="Immunoglobulins"/>
    <property type="match status" value="3"/>
</dbReference>
<dbReference type="InterPro" id="IPR056968">
    <property type="entry name" value="Fn3_Dep-1_2nd"/>
</dbReference>
<dbReference type="Gene3D" id="3.90.190.10">
    <property type="entry name" value="Protein tyrosine phosphatase superfamily"/>
    <property type="match status" value="1"/>
</dbReference>
<dbReference type="Pfam" id="PF24950">
    <property type="entry name" value="Fn3_Dep-1_6th"/>
    <property type="match status" value="1"/>
</dbReference>
<dbReference type="GO" id="GO:0032502">
    <property type="term" value="P:developmental process"/>
    <property type="evidence" value="ECO:0007669"/>
    <property type="project" value="UniProtKB-ARBA"/>
</dbReference>
<dbReference type="EMBL" id="JARK01001550">
    <property type="protein sequence ID" value="EYB90794.1"/>
    <property type="molecule type" value="Genomic_DNA"/>
</dbReference>